<reference evidence="5 6" key="1">
    <citation type="submission" date="2024-06" db="EMBL/GenBank/DDBJ databases">
        <title>The Natural Products Discovery Center: Release of the First 8490 Sequenced Strains for Exploring Actinobacteria Biosynthetic Diversity.</title>
        <authorList>
            <person name="Kalkreuter E."/>
            <person name="Kautsar S.A."/>
            <person name="Yang D."/>
            <person name="Bader C.D."/>
            <person name="Teijaro C.N."/>
            <person name="Fluegel L."/>
            <person name="Davis C.M."/>
            <person name="Simpson J.R."/>
            <person name="Lauterbach L."/>
            <person name="Steele A.D."/>
            <person name="Gui C."/>
            <person name="Meng S."/>
            <person name="Li G."/>
            <person name="Viehrig K."/>
            <person name="Ye F."/>
            <person name="Su P."/>
            <person name="Kiefer A.F."/>
            <person name="Nichols A."/>
            <person name="Cepeda A.J."/>
            <person name="Yan W."/>
            <person name="Fan B."/>
            <person name="Jiang Y."/>
            <person name="Adhikari A."/>
            <person name="Zheng C.-J."/>
            <person name="Schuster L."/>
            <person name="Cowan T.M."/>
            <person name="Smanski M.J."/>
            <person name="Chevrette M.G."/>
            <person name="De Carvalho L.P.S."/>
            <person name="Shen B."/>
        </authorList>
    </citation>
    <scope>NUCLEOTIDE SEQUENCE [LARGE SCALE GENOMIC DNA]</scope>
    <source>
        <strain evidence="5 6">NPDC049574</strain>
    </source>
</reference>
<accession>A0ABV3HK15</accession>
<dbReference type="EMBL" id="JBFARM010000018">
    <property type="protein sequence ID" value="MEV4292450.1"/>
    <property type="molecule type" value="Genomic_DNA"/>
</dbReference>
<evidence type="ECO:0000313" key="6">
    <source>
        <dbReference type="Proteomes" id="UP001552427"/>
    </source>
</evidence>
<dbReference type="Gene3D" id="1.20.120.520">
    <property type="entry name" value="nmb1532 protein domain like"/>
    <property type="match status" value="1"/>
</dbReference>
<sequence length="274" mass="29706">MPMDFNQQIIDEFRANGGRVGGPFEGARLLLLTTTGARSGAPHTVPVGCLPDGDRVLVIASAGGSPRHPAWYHNLRADPRVTVEDGTFTYQAEAVVLTGEERDRLFARAVEQNPGWADYETKSGRVLPVVALVAADPGPPAGPMGDGLKRLHDAFRRELALIRAEVAASGPRVAAQLKVNCLTLCQGLHVHHAREDDFMFPGLEGRHPELGPALERLRAEHAVVARLLEELRTLLAADDVAPDALLAEVERLTAELEAHLDYEEEQLVPLLNAL</sequence>
<dbReference type="NCBIfam" id="TIGR00026">
    <property type="entry name" value="hi_GC_TIGR00026"/>
    <property type="match status" value="1"/>
</dbReference>
<evidence type="ECO:0000256" key="3">
    <source>
        <dbReference type="SAM" id="Coils"/>
    </source>
</evidence>
<comment type="caution">
    <text evidence="5">The sequence shown here is derived from an EMBL/GenBank/DDBJ whole genome shotgun (WGS) entry which is preliminary data.</text>
</comment>
<dbReference type="InterPro" id="IPR004378">
    <property type="entry name" value="F420H2_quin_Rdtase"/>
</dbReference>
<comment type="similarity">
    <text evidence="1">Belongs to the F420H(2)-dependent quinone reductase family.</text>
</comment>
<dbReference type="PANTHER" id="PTHR39428:SF1">
    <property type="entry name" value="F420H(2)-DEPENDENT QUINONE REDUCTASE RV1261C"/>
    <property type="match status" value="1"/>
</dbReference>
<feature type="domain" description="Hemerythrin-like" evidence="4">
    <location>
        <begin position="147"/>
        <end position="271"/>
    </location>
</feature>
<dbReference type="RefSeq" id="WP_364462568.1">
    <property type="nucleotide sequence ID" value="NZ_JBFARM010000018.1"/>
</dbReference>
<protein>
    <submittedName>
        <fullName evidence="5">Nitroreductase/quinone reductase family protein</fullName>
    </submittedName>
</protein>
<evidence type="ECO:0000313" key="5">
    <source>
        <dbReference type="EMBL" id="MEV4292450.1"/>
    </source>
</evidence>
<keyword evidence="6" id="KW-1185">Reference proteome</keyword>
<dbReference type="Pfam" id="PF04075">
    <property type="entry name" value="F420H2_quin_red"/>
    <property type="match status" value="1"/>
</dbReference>
<dbReference type="Pfam" id="PF01814">
    <property type="entry name" value="Hemerythrin"/>
    <property type="match status" value="1"/>
</dbReference>
<comment type="catalytic activity">
    <reaction evidence="2">
        <text>oxidized coenzyme F420-(gamma-L-Glu)(n) + a quinol + H(+) = reduced coenzyme F420-(gamma-L-Glu)(n) + a quinone</text>
        <dbReference type="Rhea" id="RHEA:39663"/>
        <dbReference type="Rhea" id="RHEA-COMP:12939"/>
        <dbReference type="Rhea" id="RHEA-COMP:14378"/>
        <dbReference type="ChEBI" id="CHEBI:15378"/>
        <dbReference type="ChEBI" id="CHEBI:24646"/>
        <dbReference type="ChEBI" id="CHEBI:132124"/>
        <dbReference type="ChEBI" id="CHEBI:133980"/>
        <dbReference type="ChEBI" id="CHEBI:139511"/>
    </reaction>
</comment>
<gene>
    <name evidence="5" type="ORF">AB0K40_43675</name>
</gene>
<name>A0ABV3HK15_9ACTN</name>
<feature type="coiled-coil region" evidence="3">
    <location>
        <begin position="214"/>
        <end position="266"/>
    </location>
</feature>
<evidence type="ECO:0000256" key="2">
    <source>
        <dbReference type="ARBA" id="ARBA00049106"/>
    </source>
</evidence>
<evidence type="ECO:0000259" key="4">
    <source>
        <dbReference type="Pfam" id="PF01814"/>
    </source>
</evidence>
<keyword evidence="3" id="KW-0175">Coiled coil</keyword>
<dbReference type="SUPFAM" id="SSF50475">
    <property type="entry name" value="FMN-binding split barrel"/>
    <property type="match status" value="1"/>
</dbReference>
<evidence type="ECO:0000256" key="1">
    <source>
        <dbReference type="ARBA" id="ARBA00008710"/>
    </source>
</evidence>
<dbReference type="InterPro" id="IPR012312">
    <property type="entry name" value="Hemerythrin-like"/>
</dbReference>
<proteinExistence type="inferred from homology"/>
<dbReference type="Proteomes" id="UP001552427">
    <property type="component" value="Unassembled WGS sequence"/>
</dbReference>
<dbReference type="Gene3D" id="2.30.110.10">
    <property type="entry name" value="Electron Transport, Fmn-binding Protein, Chain A"/>
    <property type="match status" value="1"/>
</dbReference>
<dbReference type="CDD" id="cd12108">
    <property type="entry name" value="Hr-like"/>
    <property type="match status" value="1"/>
</dbReference>
<organism evidence="5 6">
    <name type="scientific">Nonomuraea bangladeshensis</name>
    <dbReference type="NCBI Taxonomy" id="404385"/>
    <lineage>
        <taxon>Bacteria</taxon>
        <taxon>Bacillati</taxon>
        <taxon>Actinomycetota</taxon>
        <taxon>Actinomycetes</taxon>
        <taxon>Streptosporangiales</taxon>
        <taxon>Streptosporangiaceae</taxon>
        <taxon>Nonomuraea</taxon>
    </lineage>
</organism>
<dbReference type="PANTHER" id="PTHR39428">
    <property type="entry name" value="F420H(2)-DEPENDENT QUINONE REDUCTASE RV1261C"/>
    <property type="match status" value="1"/>
</dbReference>
<dbReference type="InterPro" id="IPR012349">
    <property type="entry name" value="Split_barrel_FMN-bd"/>
</dbReference>